<keyword evidence="12" id="KW-1185">Reference proteome</keyword>
<dbReference type="InterPro" id="IPR036959">
    <property type="entry name" value="Peptidase_C12_UCH_sf"/>
</dbReference>
<dbReference type="EC" id="3.4.19.12" evidence="3"/>
<comment type="caution">
    <text evidence="8">Lacks conserved residue(s) required for the propagation of feature annotation.</text>
</comment>
<dbReference type="Gene3D" id="1.20.58.860">
    <property type="match status" value="1"/>
</dbReference>
<protein>
    <recommendedName>
        <fullName evidence="3">ubiquitinyl hydrolase 1</fullName>
        <ecNumber evidence="3">3.4.19.12</ecNumber>
    </recommendedName>
</protein>
<dbReference type="EMBL" id="MU826837">
    <property type="protein sequence ID" value="KAJ7372324.1"/>
    <property type="molecule type" value="Genomic_DNA"/>
</dbReference>
<dbReference type="GO" id="GO:0004843">
    <property type="term" value="F:cysteine-type deubiquitinase activity"/>
    <property type="evidence" value="ECO:0007669"/>
    <property type="project" value="UniProtKB-EC"/>
</dbReference>
<name>A0A9W9Z352_9CNID</name>
<organism evidence="11 12">
    <name type="scientific">Desmophyllum pertusum</name>
    <dbReference type="NCBI Taxonomy" id="174260"/>
    <lineage>
        <taxon>Eukaryota</taxon>
        <taxon>Metazoa</taxon>
        <taxon>Cnidaria</taxon>
        <taxon>Anthozoa</taxon>
        <taxon>Hexacorallia</taxon>
        <taxon>Scleractinia</taxon>
        <taxon>Caryophylliina</taxon>
        <taxon>Caryophylliidae</taxon>
        <taxon>Desmophyllum</taxon>
    </lineage>
</organism>
<dbReference type="GO" id="GO:0006511">
    <property type="term" value="P:ubiquitin-dependent protein catabolic process"/>
    <property type="evidence" value="ECO:0007669"/>
    <property type="project" value="InterPro"/>
</dbReference>
<feature type="region of interest" description="Disordered" evidence="9">
    <location>
        <begin position="121"/>
        <end position="141"/>
    </location>
</feature>
<evidence type="ECO:0000313" key="11">
    <source>
        <dbReference type="EMBL" id="KAJ7372324.1"/>
    </source>
</evidence>
<evidence type="ECO:0000256" key="4">
    <source>
        <dbReference type="ARBA" id="ARBA00022670"/>
    </source>
</evidence>
<evidence type="ECO:0000256" key="2">
    <source>
        <dbReference type="ARBA" id="ARBA00009326"/>
    </source>
</evidence>
<evidence type="ECO:0000256" key="6">
    <source>
        <dbReference type="ARBA" id="ARBA00022801"/>
    </source>
</evidence>
<keyword evidence="5" id="KW-0833">Ubl conjugation pathway</keyword>
<comment type="caution">
    <text evidence="11">The sequence shown here is derived from an EMBL/GenBank/DDBJ whole genome shotgun (WGS) entry which is preliminary data.</text>
</comment>
<dbReference type="PROSITE" id="PS52048">
    <property type="entry name" value="UCH_DOMAIN"/>
    <property type="match status" value="1"/>
</dbReference>
<dbReference type="Proteomes" id="UP001163046">
    <property type="component" value="Unassembled WGS sequence"/>
</dbReference>
<dbReference type="GO" id="GO:0016579">
    <property type="term" value="P:protein deubiquitination"/>
    <property type="evidence" value="ECO:0007669"/>
    <property type="project" value="TreeGrafter"/>
</dbReference>
<comment type="catalytic activity">
    <reaction evidence="1">
        <text>Thiol-dependent hydrolysis of ester, thioester, amide, peptide and isopeptide bonds formed by the C-terminal Gly of ubiquitin (a 76-residue protein attached to proteins as an intracellular targeting signal).</text>
        <dbReference type="EC" id="3.4.19.12"/>
    </reaction>
</comment>
<evidence type="ECO:0000313" key="12">
    <source>
        <dbReference type="Proteomes" id="UP001163046"/>
    </source>
</evidence>
<reference evidence="11" key="1">
    <citation type="submission" date="2023-01" db="EMBL/GenBank/DDBJ databases">
        <title>Genome assembly of the deep-sea coral Lophelia pertusa.</title>
        <authorList>
            <person name="Herrera S."/>
            <person name="Cordes E."/>
        </authorList>
    </citation>
    <scope>NUCLEOTIDE SEQUENCE</scope>
    <source>
        <strain evidence="11">USNM1676648</strain>
        <tissue evidence="11">Polyp</tissue>
    </source>
</reference>
<dbReference type="PANTHER" id="PTHR10589:SF16">
    <property type="entry name" value="UBIQUITIN CARBOXYL-TERMINAL HYDROLASE ISOZYME L5"/>
    <property type="match status" value="1"/>
</dbReference>
<dbReference type="PANTHER" id="PTHR10589">
    <property type="entry name" value="UBIQUITIN CARBOXYL-TERMINAL HYDROLASE"/>
    <property type="match status" value="1"/>
</dbReference>
<keyword evidence="4" id="KW-0645">Protease</keyword>
<gene>
    <name evidence="11" type="primary">UCHL5_2</name>
    <name evidence="11" type="ORF">OS493_019768</name>
</gene>
<dbReference type="InterPro" id="IPR038765">
    <property type="entry name" value="Papain-like_cys_pep_sf"/>
</dbReference>
<evidence type="ECO:0000259" key="10">
    <source>
        <dbReference type="PROSITE" id="PS52048"/>
    </source>
</evidence>
<proteinExistence type="inferred from homology"/>
<evidence type="ECO:0000256" key="1">
    <source>
        <dbReference type="ARBA" id="ARBA00000707"/>
    </source>
</evidence>
<accession>A0A9W9Z352</accession>
<evidence type="ECO:0000256" key="7">
    <source>
        <dbReference type="ARBA" id="ARBA00022807"/>
    </source>
</evidence>
<dbReference type="OrthoDB" id="1924260at2759"/>
<keyword evidence="7" id="KW-0788">Thiol protease</keyword>
<keyword evidence="6 11" id="KW-0378">Hydrolase</keyword>
<dbReference type="AlphaFoldDB" id="A0A9W9Z352"/>
<sequence length="188" mass="21680">MLLDKYTMVLPGNRCLNLMLNSLRKMKNVYHFVAYVPINGKLYELDGLRDGPIDLGPCTPENWLTACKPIIETRMQKYSAEEIHFNLMAIVSSRKAIHLKDIDRLNQRKTQIVDQLEELKSQTSTEGGEAMETDQRSSSVSECQTMIKNIDGEITRLQTLIVGEDDKMIRYKVRRQRDQLECINAQND</sequence>
<dbReference type="Gene3D" id="3.40.532.10">
    <property type="entry name" value="Peptidase C12, ubiquitin carboxyl-terminal hydrolase"/>
    <property type="match status" value="1"/>
</dbReference>
<comment type="similarity">
    <text evidence="2 8">Belongs to the peptidase C12 family.</text>
</comment>
<evidence type="ECO:0000256" key="9">
    <source>
        <dbReference type="SAM" id="MobiDB-lite"/>
    </source>
</evidence>
<dbReference type="Pfam" id="PF01088">
    <property type="entry name" value="Peptidase_C12"/>
    <property type="match status" value="1"/>
</dbReference>
<feature type="domain" description="UCH catalytic" evidence="10">
    <location>
        <begin position="1"/>
        <end position="92"/>
    </location>
</feature>
<dbReference type="GO" id="GO:0005737">
    <property type="term" value="C:cytoplasm"/>
    <property type="evidence" value="ECO:0007669"/>
    <property type="project" value="TreeGrafter"/>
</dbReference>
<evidence type="ECO:0000256" key="5">
    <source>
        <dbReference type="ARBA" id="ARBA00022786"/>
    </source>
</evidence>
<dbReference type="InterPro" id="IPR001578">
    <property type="entry name" value="Peptidase_C12_UCH"/>
</dbReference>
<evidence type="ECO:0000256" key="3">
    <source>
        <dbReference type="ARBA" id="ARBA00012759"/>
    </source>
</evidence>
<evidence type="ECO:0000256" key="8">
    <source>
        <dbReference type="PROSITE-ProRule" id="PRU01393"/>
    </source>
</evidence>
<dbReference type="SUPFAM" id="SSF54001">
    <property type="entry name" value="Cysteine proteinases"/>
    <property type="match status" value="1"/>
</dbReference>